<dbReference type="AlphaFoldDB" id="A0A9K3DG04"/>
<accession>A0A9K3DG04</accession>
<evidence type="ECO:0000313" key="3">
    <source>
        <dbReference type="Proteomes" id="UP000215914"/>
    </source>
</evidence>
<name>A0A9K3DG04_HELAN</name>
<reference evidence="2" key="1">
    <citation type="journal article" date="2017" name="Nature">
        <title>The sunflower genome provides insights into oil metabolism, flowering and Asterid evolution.</title>
        <authorList>
            <person name="Badouin H."/>
            <person name="Gouzy J."/>
            <person name="Grassa C.J."/>
            <person name="Murat F."/>
            <person name="Staton S.E."/>
            <person name="Cottret L."/>
            <person name="Lelandais-Briere C."/>
            <person name="Owens G.L."/>
            <person name="Carrere S."/>
            <person name="Mayjonade B."/>
            <person name="Legrand L."/>
            <person name="Gill N."/>
            <person name="Kane N.C."/>
            <person name="Bowers J.E."/>
            <person name="Hubner S."/>
            <person name="Bellec A."/>
            <person name="Berard A."/>
            <person name="Berges H."/>
            <person name="Blanchet N."/>
            <person name="Boniface M.C."/>
            <person name="Brunel D."/>
            <person name="Catrice O."/>
            <person name="Chaidir N."/>
            <person name="Claudel C."/>
            <person name="Donnadieu C."/>
            <person name="Faraut T."/>
            <person name="Fievet G."/>
            <person name="Helmstetter N."/>
            <person name="King M."/>
            <person name="Knapp S.J."/>
            <person name="Lai Z."/>
            <person name="Le Paslier M.C."/>
            <person name="Lippi Y."/>
            <person name="Lorenzon L."/>
            <person name="Mandel J.R."/>
            <person name="Marage G."/>
            <person name="Marchand G."/>
            <person name="Marquand E."/>
            <person name="Bret-Mestries E."/>
            <person name="Morien E."/>
            <person name="Nambeesan S."/>
            <person name="Nguyen T."/>
            <person name="Pegot-Espagnet P."/>
            <person name="Pouilly N."/>
            <person name="Raftis F."/>
            <person name="Sallet E."/>
            <person name="Schiex T."/>
            <person name="Thomas J."/>
            <person name="Vandecasteele C."/>
            <person name="Vares D."/>
            <person name="Vear F."/>
            <person name="Vautrin S."/>
            <person name="Crespi M."/>
            <person name="Mangin B."/>
            <person name="Burke J.M."/>
            <person name="Salse J."/>
            <person name="Munos S."/>
            <person name="Vincourt P."/>
            <person name="Rieseberg L.H."/>
            <person name="Langlade N.B."/>
        </authorList>
    </citation>
    <scope>NUCLEOTIDE SEQUENCE</scope>
    <source>
        <tissue evidence="2">Leaves</tissue>
    </source>
</reference>
<gene>
    <name evidence="2" type="ORF">HanXRQr2_Chr17g0794381</name>
</gene>
<protein>
    <submittedName>
        <fullName evidence="2">Uncharacterized protein</fullName>
    </submittedName>
</protein>
<evidence type="ECO:0000256" key="1">
    <source>
        <dbReference type="SAM" id="MobiDB-lite"/>
    </source>
</evidence>
<feature type="compositionally biased region" description="Low complexity" evidence="1">
    <location>
        <begin position="21"/>
        <end position="30"/>
    </location>
</feature>
<organism evidence="2 3">
    <name type="scientific">Helianthus annuus</name>
    <name type="common">Common sunflower</name>
    <dbReference type="NCBI Taxonomy" id="4232"/>
    <lineage>
        <taxon>Eukaryota</taxon>
        <taxon>Viridiplantae</taxon>
        <taxon>Streptophyta</taxon>
        <taxon>Embryophyta</taxon>
        <taxon>Tracheophyta</taxon>
        <taxon>Spermatophyta</taxon>
        <taxon>Magnoliopsida</taxon>
        <taxon>eudicotyledons</taxon>
        <taxon>Gunneridae</taxon>
        <taxon>Pentapetalae</taxon>
        <taxon>asterids</taxon>
        <taxon>campanulids</taxon>
        <taxon>Asterales</taxon>
        <taxon>Asteraceae</taxon>
        <taxon>Asteroideae</taxon>
        <taxon>Heliantheae alliance</taxon>
        <taxon>Heliantheae</taxon>
        <taxon>Helianthus</taxon>
    </lineage>
</organism>
<keyword evidence="3" id="KW-1185">Reference proteome</keyword>
<dbReference type="Gramene" id="mRNA:HanXRQr2_Chr17g0794381">
    <property type="protein sequence ID" value="CDS:HanXRQr2_Chr17g0794381.1"/>
    <property type="gene ID" value="HanXRQr2_Chr17g0794381"/>
</dbReference>
<evidence type="ECO:0000313" key="2">
    <source>
        <dbReference type="EMBL" id="KAF5754711.1"/>
    </source>
</evidence>
<sequence length="68" mass="7706">MWDKKMKDVNLIEPAHELTSRARPSSSSARLQTEPSRAGSLTTEPISSRAFFELFSSEFRASCEPRVF</sequence>
<feature type="region of interest" description="Disordered" evidence="1">
    <location>
        <begin position="1"/>
        <end position="42"/>
    </location>
</feature>
<dbReference type="EMBL" id="MNCJ02000332">
    <property type="protein sequence ID" value="KAF5754711.1"/>
    <property type="molecule type" value="Genomic_DNA"/>
</dbReference>
<feature type="compositionally biased region" description="Basic and acidic residues" evidence="1">
    <location>
        <begin position="1"/>
        <end position="20"/>
    </location>
</feature>
<proteinExistence type="predicted"/>
<dbReference type="Proteomes" id="UP000215914">
    <property type="component" value="Unassembled WGS sequence"/>
</dbReference>
<reference evidence="2" key="2">
    <citation type="submission" date="2020-06" db="EMBL/GenBank/DDBJ databases">
        <title>Helianthus annuus Genome sequencing and assembly Release 2.</title>
        <authorList>
            <person name="Gouzy J."/>
            <person name="Langlade N."/>
            <person name="Munos S."/>
        </authorList>
    </citation>
    <scope>NUCLEOTIDE SEQUENCE</scope>
    <source>
        <tissue evidence="2">Leaves</tissue>
    </source>
</reference>
<comment type="caution">
    <text evidence="2">The sequence shown here is derived from an EMBL/GenBank/DDBJ whole genome shotgun (WGS) entry which is preliminary data.</text>
</comment>
<feature type="compositionally biased region" description="Polar residues" evidence="1">
    <location>
        <begin position="31"/>
        <end position="42"/>
    </location>
</feature>